<keyword evidence="2" id="KW-1185">Reference proteome</keyword>
<evidence type="ECO:0000313" key="1">
    <source>
        <dbReference type="EMBL" id="KAK2959934.1"/>
    </source>
</evidence>
<reference evidence="1 2" key="1">
    <citation type="journal article" date="2022" name="bioRxiv">
        <title>Genomics of Preaxostyla Flagellates Illuminates Evolutionary Transitions and the Path Towards Mitochondrial Loss.</title>
        <authorList>
            <person name="Novak L.V.F."/>
            <person name="Treitli S.C."/>
            <person name="Pyrih J."/>
            <person name="Halakuc P."/>
            <person name="Pipaliya S.V."/>
            <person name="Vacek V."/>
            <person name="Brzon O."/>
            <person name="Soukal P."/>
            <person name="Eme L."/>
            <person name="Dacks J.B."/>
            <person name="Karnkowska A."/>
            <person name="Elias M."/>
            <person name="Hampl V."/>
        </authorList>
    </citation>
    <scope>NUCLEOTIDE SEQUENCE [LARGE SCALE GENOMIC DNA]</scope>
    <source>
        <strain evidence="1">NAU3</strain>
        <tissue evidence="1">Gut</tissue>
    </source>
</reference>
<name>A0ABQ9Y8A9_9EUKA</name>
<gene>
    <name evidence="1" type="ORF">BLNAU_5131</name>
</gene>
<proteinExistence type="predicted"/>
<evidence type="ECO:0000313" key="2">
    <source>
        <dbReference type="Proteomes" id="UP001281761"/>
    </source>
</evidence>
<dbReference type="EMBL" id="JARBJD010000026">
    <property type="protein sequence ID" value="KAK2959934.1"/>
    <property type="molecule type" value="Genomic_DNA"/>
</dbReference>
<sequence>MINIVTELFGAYLSRLSTQIGQIQLLWTTKPEQAMLLDTNTGGTDASKHLDVATLTTQISATCEALTGLSHLFSSAVFWENKLNEMVTLFDPIRQKTNIETLLAFGVPNLTHPIAFIVNKILVWKDADYSSLLKSGLIEVLFRYVITQGIDDKQTETTLLQIANCVLYRGEKVDSKYNKQSMIERAASHRLFCLLVQSQFVEMMESRTLKRAEEWTIAFRALRSRCSKLKMSYSELPSPTSACSIDCIPFLRWYDNQERSWFGQTVVFQSLVATLKLQPALDVSLETKAVTFLESMSLSDEESAVDLLSAHVSHSDGSLTDFVQSIVTLISSPNRGITKPTLGMLNVLICKCSAESLLALVKADLIGQIIAPLNPLSLSLTDAVDIHTILSFCITNSVSLATQTVLSQLKVSDENEQQAAHETVRHQVLTPLKQYLFLLCMNHFSIFERELSRCFLLLLAWLVEMCPFDKRTLELVLDSPVFLTIPSCLTFFENDQSIWYFQSEMVDNQREWNKKGGEVQHMGEFVHRVLRMEGIDDVIEERLMNDRSSDYANRIVVDSIEWSNMLGMNSSRQ</sequence>
<accession>A0ABQ9Y8A9</accession>
<organism evidence="1 2">
    <name type="scientific">Blattamonas nauphoetae</name>
    <dbReference type="NCBI Taxonomy" id="2049346"/>
    <lineage>
        <taxon>Eukaryota</taxon>
        <taxon>Metamonada</taxon>
        <taxon>Preaxostyla</taxon>
        <taxon>Oxymonadida</taxon>
        <taxon>Blattamonas</taxon>
    </lineage>
</organism>
<dbReference type="Proteomes" id="UP001281761">
    <property type="component" value="Unassembled WGS sequence"/>
</dbReference>
<protein>
    <submittedName>
        <fullName evidence="1">Uncharacterized protein</fullName>
    </submittedName>
</protein>
<comment type="caution">
    <text evidence="1">The sequence shown here is derived from an EMBL/GenBank/DDBJ whole genome shotgun (WGS) entry which is preliminary data.</text>
</comment>